<gene>
    <name evidence="3" type="ORF">BCR44DRAFT_1043563</name>
</gene>
<comment type="caution">
    <text evidence="3">The sequence shown here is derived from an EMBL/GenBank/DDBJ whole genome shotgun (WGS) entry which is preliminary data.</text>
</comment>
<dbReference type="PANTHER" id="PTHR16255:SF1">
    <property type="entry name" value="REQUIRED FOR MEIOTIC NUCLEAR DIVISION PROTEIN 1 HOMOLOG"/>
    <property type="match status" value="1"/>
</dbReference>
<dbReference type="OrthoDB" id="242766at2759"/>
<dbReference type="GO" id="GO:0005739">
    <property type="term" value="C:mitochondrion"/>
    <property type="evidence" value="ECO:0007669"/>
    <property type="project" value="UniProtKB-ARBA"/>
</dbReference>
<dbReference type="InterPro" id="IPR003734">
    <property type="entry name" value="DUF155"/>
</dbReference>
<feature type="domain" description="DUF155" evidence="2">
    <location>
        <begin position="58"/>
        <end position="251"/>
    </location>
</feature>
<dbReference type="Pfam" id="PF02582">
    <property type="entry name" value="DUF155"/>
    <property type="match status" value="1"/>
</dbReference>
<evidence type="ECO:0000313" key="4">
    <source>
        <dbReference type="Proteomes" id="UP000193411"/>
    </source>
</evidence>
<evidence type="ECO:0000313" key="3">
    <source>
        <dbReference type="EMBL" id="ORZ37302.1"/>
    </source>
</evidence>
<sequence>MNFNTQIVAFSTAQEYSLPSLLSVLDRAPGYTLLPTLAADVLHIRDDVAHDVHASGELFVFADGSFVAWGTNAQEIGSRFLAGVLKKAPGRAPSGEKMPPIEVMPSAAVEMEEMEYIEDANETTGLTGDLIIIGSHPPPQLSKLAFSHGLSRSAKIAVLESLLDRYLNSTRHIPHVLAQGHALAMSRTQILQKIGELLSVRALLNLSGSPHGSGESLLDTPEFYWSKPQLEEYYTKVTRWLDVKPRISLLNQKLDYAGEFANVLRGHLSEQHSLKLEWFIIILIAIEVVFGLVEWAEKLGYVHLTGHAHVAERIDKTLCDCQHGHHGQDEFGSAAASAPMASDEALQASGVVAVRRA</sequence>
<keyword evidence="4" id="KW-1185">Reference proteome</keyword>
<comment type="similarity">
    <text evidence="1">Belongs to the RMD1/sif2 family.</text>
</comment>
<name>A0A1Y2HVX7_9FUNG</name>
<organism evidence="3 4">
    <name type="scientific">Catenaria anguillulae PL171</name>
    <dbReference type="NCBI Taxonomy" id="765915"/>
    <lineage>
        <taxon>Eukaryota</taxon>
        <taxon>Fungi</taxon>
        <taxon>Fungi incertae sedis</taxon>
        <taxon>Blastocladiomycota</taxon>
        <taxon>Blastocladiomycetes</taxon>
        <taxon>Blastocladiales</taxon>
        <taxon>Catenariaceae</taxon>
        <taxon>Catenaria</taxon>
    </lineage>
</organism>
<dbReference type="InterPro" id="IPR051624">
    <property type="entry name" value="RMD1/Sad1-interacting"/>
</dbReference>
<dbReference type="AlphaFoldDB" id="A0A1Y2HVX7"/>
<dbReference type="EMBL" id="MCFL01000013">
    <property type="protein sequence ID" value="ORZ37302.1"/>
    <property type="molecule type" value="Genomic_DNA"/>
</dbReference>
<dbReference type="PANTHER" id="PTHR16255">
    <property type="entry name" value="REQUIRED FOR MEIOTIC NUCLEAR DIVISION PROTEIN 1 HOMOLOG"/>
    <property type="match status" value="1"/>
</dbReference>
<reference evidence="3 4" key="1">
    <citation type="submission" date="2016-07" db="EMBL/GenBank/DDBJ databases">
        <title>Pervasive Adenine N6-methylation of Active Genes in Fungi.</title>
        <authorList>
            <consortium name="DOE Joint Genome Institute"/>
            <person name="Mondo S.J."/>
            <person name="Dannebaum R.O."/>
            <person name="Kuo R.C."/>
            <person name="Labutti K."/>
            <person name="Haridas S."/>
            <person name="Kuo A."/>
            <person name="Salamov A."/>
            <person name="Ahrendt S.R."/>
            <person name="Lipzen A."/>
            <person name="Sullivan W."/>
            <person name="Andreopoulos W.B."/>
            <person name="Clum A."/>
            <person name="Lindquist E."/>
            <person name="Daum C."/>
            <person name="Ramamoorthy G.K."/>
            <person name="Gryganskyi A."/>
            <person name="Culley D."/>
            <person name="Magnuson J.K."/>
            <person name="James T.Y."/>
            <person name="O'Malley M.A."/>
            <person name="Stajich J.E."/>
            <person name="Spatafora J.W."/>
            <person name="Visel A."/>
            <person name="Grigoriev I.V."/>
        </authorList>
    </citation>
    <scope>NUCLEOTIDE SEQUENCE [LARGE SCALE GENOMIC DNA]</scope>
    <source>
        <strain evidence="3 4">PL171</strain>
    </source>
</reference>
<evidence type="ECO:0000256" key="1">
    <source>
        <dbReference type="ARBA" id="ARBA00008306"/>
    </source>
</evidence>
<protein>
    <recommendedName>
        <fullName evidence="2">DUF155 domain-containing protein</fullName>
    </recommendedName>
</protein>
<accession>A0A1Y2HVX7</accession>
<proteinExistence type="inferred from homology"/>
<evidence type="ECO:0000259" key="2">
    <source>
        <dbReference type="Pfam" id="PF02582"/>
    </source>
</evidence>
<dbReference type="Proteomes" id="UP000193411">
    <property type="component" value="Unassembled WGS sequence"/>
</dbReference>
<dbReference type="GO" id="GO:0070131">
    <property type="term" value="P:positive regulation of mitochondrial translation"/>
    <property type="evidence" value="ECO:0007669"/>
    <property type="project" value="TreeGrafter"/>
</dbReference>